<comment type="similarity">
    <text evidence="1">Belongs to the glycosyltransferase 2 family.</text>
</comment>
<evidence type="ECO:0000256" key="1">
    <source>
        <dbReference type="ARBA" id="ARBA00006739"/>
    </source>
</evidence>
<evidence type="ECO:0000259" key="4">
    <source>
        <dbReference type="Pfam" id="PF00535"/>
    </source>
</evidence>
<organism evidence="5 6">
    <name type="scientific">Propylenella binzhouense</name>
    <dbReference type="NCBI Taxonomy" id="2555902"/>
    <lineage>
        <taxon>Bacteria</taxon>
        <taxon>Pseudomonadati</taxon>
        <taxon>Pseudomonadota</taxon>
        <taxon>Alphaproteobacteria</taxon>
        <taxon>Hyphomicrobiales</taxon>
        <taxon>Propylenellaceae</taxon>
        <taxon>Propylenella</taxon>
    </lineage>
</organism>
<dbReference type="InterPro" id="IPR001173">
    <property type="entry name" value="Glyco_trans_2-like"/>
</dbReference>
<reference evidence="5" key="1">
    <citation type="submission" date="2019-03" db="EMBL/GenBank/DDBJ databases">
        <title>Afifella sp. nov., isolated from activated sludge.</title>
        <authorList>
            <person name="Li Q."/>
            <person name="Liu Y."/>
        </authorList>
    </citation>
    <scope>NUCLEOTIDE SEQUENCE</scope>
    <source>
        <strain evidence="5">L72</strain>
    </source>
</reference>
<dbReference type="InterPro" id="IPR050834">
    <property type="entry name" value="Glycosyltransf_2"/>
</dbReference>
<accession>A0A964T4F8</accession>
<dbReference type="Proteomes" id="UP000773614">
    <property type="component" value="Unassembled WGS sequence"/>
</dbReference>
<dbReference type="InterPro" id="IPR029044">
    <property type="entry name" value="Nucleotide-diphossugar_trans"/>
</dbReference>
<keyword evidence="6" id="KW-1185">Reference proteome</keyword>
<dbReference type="RefSeq" id="WP_161140095.1">
    <property type="nucleotide sequence ID" value="NZ_SPKJ01000020.1"/>
</dbReference>
<keyword evidence="3" id="KW-0808">Transferase</keyword>
<dbReference type="OrthoDB" id="9766971at2"/>
<comment type="caution">
    <text evidence="5">The sequence shown here is derived from an EMBL/GenBank/DDBJ whole genome shotgun (WGS) entry which is preliminary data.</text>
</comment>
<proteinExistence type="inferred from homology"/>
<dbReference type="AlphaFoldDB" id="A0A964T4F8"/>
<evidence type="ECO:0000313" key="6">
    <source>
        <dbReference type="Proteomes" id="UP000773614"/>
    </source>
</evidence>
<keyword evidence="2" id="KW-0328">Glycosyltransferase</keyword>
<evidence type="ECO:0000256" key="3">
    <source>
        <dbReference type="ARBA" id="ARBA00022679"/>
    </source>
</evidence>
<dbReference type="Gene3D" id="3.90.550.10">
    <property type="entry name" value="Spore Coat Polysaccharide Biosynthesis Protein SpsA, Chain A"/>
    <property type="match status" value="1"/>
</dbReference>
<dbReference type="EMBL" id="SPKJ01000020">
    <property type="protein sequence ID" value="MYZ47747.1"/>
    <property type="molecule type" value="Genomic_DNA"/>
</dbReference>
<evidence type="ECO:0000313" key="5">
    <source>
        <dbReference type="EMBL" id="MYZ47747.1"/>
    </source>
</evidence>
<gene>
    <name evidence="5" type="ORF">E4O86_08480</name>
</gene>
<dbReference type="Pfam" id="PF00535">
    <property type="entry name" value="Glycos_transf_2"/>
    <property type="match status" value="1"/>
</dbReference>
<dbReference type="SUPFAM" id="SSF53448">
    <property type="entry name" value="Nucleotide-diphospho-sugar transferases"/>
    <property type="match status" value="1"/>
</dbReference>
<sequence>MAVVDVLLPAYNAAGTIRSALLSLQRQSFEYFRVLMIDDGSTDGTAEIFRETVGDDPRFVLLSKENGGIVDALNYGLAHVTAPLVARMDGDDISTRDRFARQVRYLNDHPHAVAVGGAIGFIKEDNIRYGIWVVDPIDKANAYLTPAVEPFLPHPFLMVRTEALRAVGGYRYVFHAEDADLYWRLARLGWMENLREPVVGWYRVHPNSISGKSLREGRIQAFFGSLSGVSAQRIEHGMPDLIFEKEMLAEARKKESIAELLDLFPALTAEERDYVKAATVFKLIEFTGFRPYEAQPEDIRLALEMFSRHTFENDGNMYYIVYLLRRVAYFSLRRGRWSNLAEYVRRPELSARLALKRTRAKVKPKDQQRKWGPSERLHQSQYRRWRETLY</sequence>
<dbReference type="GO" id="GO:0016757">
    <property type="term" value="F:glycosyltransferase activity"/>
    <property type="evidence" value="ECO:0007669"/>
    <property type="project" value="UniProtKB-KW"/>
</dbReference>
<protein>
    <submittedName>
        <fullName evidence="5">Glycosyltransferase family 2 protein</fullName>
    </submittedName>
</protein>
<dbReference type="PANTHER" id="PTHR43685">
    <property type="entry name" value="GLYCOSYLTRANSFERASE"/>
    <property type="match status" value="1"/>
</dbReference>
<dbReference type="CDD" id="cd00761">
    <property type="entry name" value="Glyco_tranf_GTA_type"/>
    <property type="match status" value="1"/>
</dbReference>
<name>A0A964T4F8_9HYPH</name>
<evidence type="ECO:0000256" key="2">
    <source>
        <dbReference type="ARBA" id="ARBA00022676"/>
    </source>
</evidence>
<feature type="domain" description="Glycosyltransferase 2-like" evidence="4">
    <location>
        <begin position="6"/>
        <end position="167"/>
    </location>
</feature>
<dbReference type="PANTHER" id="PTHR43685:SF5">
    <property type="entry name" value="GLYCOSYLTRANSFERASE EPSE-RELATED"/>
    <property type="match status" value="1"/>
</dbReference>